<dbReference type="RefSeq" id="WP_065411258.1">
    <property type="nucleotide sequence ID" value="NZ_MAYT01000027.1"/>
</dbReference>
<name>A0A1B9ANQ6_9BACI</name>
<gene>
    <name evidence="2" type="ORF">A8F95_11505</name>
</gene>
<keyword evidence="3" id="KW-1185">Reference proteome</keyword>
<sequence>MDGMRLRLEAKNLYLRVANVTRDNKSYVLLTAYDDTNNELVLELTHEQAGWLEDQFYAANRRYEERLTHPQQANEPVQNPILIPSDRQESTH</sequence>
<dbReference type="AlphaFoldDB" id="A0A1B9ANQ6"/>
<dbReference type="Proteomes" id="UP000092578">
    <property type="component" value="Unassembled WGS sequence"/>
</dbReference>
<evidence type="ECO:0000313" key="2">
    <source>
        <dbReference type="EMBL" id="OCA85288.1"/>
    </source>
</evidence>
<evidence type="ECO:0000313" key="3">
    <source>
        <dbReference type="Proteomes" id="UP000092578"/>
    </source>
</evidence>
<organism evidence="2 3">
    <name type="scientific">Pseudobacillus wudalianchiensis</name>
    <dbReference type="NCBI Taxonomy" id="1743143"/>
    <lineage>
        <taxon>Bacteria</taxon>
        <taxon>Bacillati</taxon>
        <taxon>Bacillota</taxon>
        <taxon>Bacilli</taxon>
        <taxon>Bacillales</taxon>
        <taxon>Bacillaceae</taxon>
        <taxon>Pseudobacillus</taxon>
    </lineage>
</organism>
<protein>
    <submittedName>
        <fullName evidence="2">Uncharacterized protein</fullName>
    </submittedName>
</protein>
<feature type="region of interest" description="Disordered" evidence="1">
    <location>
        <begin position="67"/>
        <end position="92"/>
    </location>
</feature>
<accession>A0A1B9ANQ6</accession>
<proteinExistence type="predicted"/>
<dbReference type="EMBL" id="MAYT01000027">
    <property type="protein sequence ID" value="OCA85288.1"/>
    <property type="molecule type" value="Genomic_DNA"/>
</dbReference>
<reference evidence="3" key="1">
    <citation type="submission" date="2016-05" db="EMBL/GenBank/DDBJ databases">
        <authorList>
            <person name="Liu B."/>
            <person name="Wang J."/>
            <person name="Zhu Y."/>
            <person name="Liu G."/>
            <person name="Chen Q."/>
            <person name="Chen Z."/>
            <person name="Lan J."/>
            <person name="Che J."/>
            <person name="Ge C."/>
            <person name="Shi H."/>
            <person name="Pan Z."/>
            <person name="Liu X."/>
        </authorList>
    </citation>
    <scope>NUCLEOTIDE SEQUENCE [LARGE SCALE GENOMIC DNA]</scope>
    <source>
        <strain evidence="3">FJAT-27215</strain>
    </source>
</reference>
<evidence type="ECO:0000256" key="1">
    <source>
        <dbReference type="SAM" id="MobiDB-lite"/>
    </source>
</evidence>
<comment type="caution">
    <text evidence="2">The sequence shown here is derived from an EMBL/GenBank/DDBJ whole genome shotgun (WGS) entry which is preliminary data.</text>
</comment>